<comment type="subunit">
    <text evidence="8">Homotetramer.</text>
</comment>
<dbReference type="CDD" id="cd05333">
    <property type="entry name" value="BKR_SDR_c"/>
    <property type="match status" value="1"/>
</dbReference>
<keyword evidence="8" id="KW-0276">Fatty acid metabolism</keyword>
<dbReference type="NCBIfam" id="NF009466">
    <property type="entry name" value="PRK12826.1-2"/>
    <property type="match status" value="1"/>
</dbReference>
<dbReference type="PRINTS" id="PR00080">
    <property type="entry name" value="SDRFAMILY"/>
</dbReference>
<accession>A0A0R2RNI4</accession>
<protein>
    <recommendedName>
        <fullName evidence="8">3-oxoacyl-[acyl-carrier-protein] reductase</fullName>
        <ecNumber evidence="8">1.1.1.100</ecNumber>
    </recommendedName>
</protein>
<dbReference type="PROSITE" id="PS00061">
    <property type="entry name" value="ADH_SHORT"/>
    <property type="match status" value="1"/>
</dbReference>
<evidence type="ECO:0000256" key="3">
    <source>
        <dbReference type="ARBA" id="ARBA00022857"/>
    </source>
</evidence>
<dbReference type="InterPro" id="IPR057326">
    <property type="entry name" value="KR_dom"/>
</dbReference>
<keyword evidence="8" id="KW-0275">Fatty acid biosynthesis</keyword>
<dbReference type="InterPro" id="IPR020904">
    <property type="entry name" value="Sc_DH/Rdtase_CS"/>
</dbReference>
<keyword evidence="4 8" id="KW-0560">Oxidoreductase</keyword>
<feature type="domain" description="Ketoreductase" evidence="9">
    <location>
        <begin position="8"/>
        <end position="187"/>
    </location>
</feature>
<dbReference type="InterPro" id="IPR002347">
    <property type="entry name" value="SDR_fam"/>
</dbReference>
<organism evidence="10 11">
    <name type="scientific">Verrucomicrobia subdivision 6 bacterium BACL9 MAG-120507-bin52</name>
    <dbReference type="NCBI Taxonomy" id="1655590"/>
    <lineage>
        <taxon>Bacteria</taxon>
        <taxon>Pseudomonadati</taxon>
        <taxon>Verrucomicrobiota</taxon>
        <taxon>Verrucomicrobiia</taxon>
        <taxon>Verrucomicrobiales</taxon>
        <taxon>Verrucomicrobia subdivision 6</taxon>
    </lineage>
</organism>
<evidence type="ECO:0000256" key="5">
    <source>
        <dbReference type="ARBA" id="ARBA00048508"/>
    </source>
</evidence>
<comment type="function">
    <text evidence="1 8">Catalyzes the NADPH-dependent reduction of beta-ketoacyl-ACP substrates to beta-hydroxyacyl-ACP products, the first reductive step in the elongation cycle of fatty acid biosynthesis.</text>
</comment>
<evidence type="ECO:0000313" key="11">
    <source>
        <dbReference type="Proteomes" id="UP000051269"/>
    </source>
</evidence>
<dbReference type="SUPFAM" id="SSF51735">
    <property type="entry name" value="NAD(P)-binding Rossmann-fold domains"/>
    <property type="match status" value="1"/>
</dbReference>
<dbReference type="FunFam" id="3.40.50.720:FF:000115">
    <property type="entry name" value="3-oxoacyl-[acyl-carrier-protein] reductase FabG"/>
    <property type="match status" value="1"/>
</dbReference>
<dbReference type="Pfam" id="PF13561">
    <property type="entry name" value="adh_short_C2"/>
    <property type="match status" value="1"/>
</dbReference>
<keyword evidence="3 7" id="KW-0521">NADP</keyword>
<evidence type="ECO:0000256" key="1">
    <source>
        <dbReference type="ARBA" id="ARBA00002607"/>
    </source>
</evidence>
<dbReference type="GO" id="GO:0051287">
    <property type="term" value="F:NAD binding"/>
    <property type="evidence" value="ECO:0007669"/>
    <property type="project" value="UniProtKB-UniRule"/>
</dbReference>
<evidence type="ECO:0000256" key="2">
    <source>
        <dbReference type="ARBA" id="ARBA00006484"/>
    </source>
</evidence>
<sequence>MNAPTNSRTALITGASRGLGRAIAERLARDGWSLALVARQAEKLHEVRAAIEAAGGKASVHAADISDPKSADQVIAAVEKESGPLGALINNAGITKDGLVMRMEDADWCSVIDTNLTGAFRWIRAASRGMLKARSGRIVNIGSVVGLVGNAGQANYAAAKAGLIGLTQSVAREFASRGITCNCVCPGFFDTDMTSVLKEDLKSKVLTNIPLNRFGRPEEVAGLVSFLCGPDAGYVTGQAWAIDGGMTM</sequence>
<evidence type="ECO:0000256" key="8">
    <source>
        <dbReference type="RuleBase" id="RU366074"/>
    </source>
</evidence>
<feature type="binding site" evidence="7">
    <location>
        <begin position="156"/>
        <end position="160"/>
    </location>
    <ligand>
        <name>NADP(+)</name>
        <dbReference type="ChEBI" id="CHEBI:58349"/>
    </ligand>
</feature>
<dbReference type="PRINTS" id="PR00081">
    <property type="entry name" value="GDHRDH"/>
</dbReference>
<dbReference type="Gene3D" id="3.40.50.720">
    <property type="entry name" value="NAD(P)-binding Rossmann-like Domain"/>
    <property type="match status" value="1"/>
</dbReference>
<comment type="pathway">
    <text evidence="8">Lipid metabolism; fatty acid biosynthesis.</text>
</comment>
<evidence type="ECO:0000259" key="9">
    <source>
        <dbReference type="SMART" id="SM00822"/>
    </source>
</evidence>
<dbReference type="NCBIfam" id="TIGR01830">
    <property type="entry name" value="3oxo_ACP_reduc"/>
    <property type="match status" value="1"/>
</dbReference>
<comment type="catalytic activity">
    <reaction evidence="5 8">
        <text>a (3R)-hydroxyacyl-[ACP] + NADP(+) = a 3-oxoacyl-[ACP] + NADPH + H(+)</text>
        <dbReference type="Rhea" id="RHEA:17397"/>
        <dbReference type="Rhea" id="RHEA-COMP:9916"/>
        <dbReference type="Rhea" id="RHEA-COMP:9945"/>
        <dbReference type="ChEBI" id="CHEBI:15378"/>
        <dbReference type="ChEBI" id="CHEBI:57783"/>
        <dbReference type="ChEBI" id="CHEBI:58349"/>
        <dbReference type="ChEBI" id="CHEBI:78776"/>
        <dbReference type="ChEBI" id="CHEBI:78827"/>
        <dbReference type="EC" id="1.1.1.100"/>
    </reaction>
</comment>
<name>A0A0R2RNI4_9BACT</name>
<evidence type="ECO:0000313" key="10">
    <source>
        <dbReference type="EMBL" id="KRO62635.1"/>
    </source>
</evidence>
<dbReference type="UniPathway" id="UPA00094"/>
<feature type="binding site" evidence="7">
    <location>
        <begin position="14"/>
        <end position="17"/>
    </location>
    <ligand>
        <name>NADP(+)</name>
        <dbReference type="ChEBI" id="CHEBI:58349"/>
    </ligand>
</feature>
<dbReference type="Proteomes" id="UP000051269">
    <property type="component" value="Unassembled WGS sequence"/>
</dbReference>
<dbReference type="EMBL" id="LIBO01000050">
    <property type="protein sequence ID" value="KRO62635.1"/>
    <property type="molecule type" value="Genomic_DNA"/>
</dbReference>
<dbReference type="SMART" id="SM00822">
    <property type="entry name" value="PKS_KR"/>
    <property type="match status" value="1"/>
</dbReference>
<evidence type="ECO:0000256" key="4">
    <source>
        <dbReference type="ARBA" id="ARBA00023002"/>
    </source>
</evidence>
<comment type="similarity">
    <text evidence="2 8">Belongs to the short-chain dehydrogenases/reductases (SDR) family.</text>
</comment>
<dbReference type="PANTHER" id="PTHR42879:SF2">
    <property type="entry name" value="3-OXOACYL-[ACYL-CARRIER-PROTEIN] REDUCTASE FABG"/>
    <property type="match status" value="1"/>
</dbReference>
<reference evidence="10 11" key="1">
    <citation type="submission" date="2015-10" db="EMBL/GenBank/DDBJ databases">
        <title>Metagenome-Assembled Genomes uncover a global brackish microbiome.</title>
        <authorList>
            <person name="Hugerth L.W."/>
            <person name="Larsson J."/>
            <person name="Alneberg J."/>
            <person name="Lindh M.V."/>
            <person name="Legrand C."/>
            <person name="Pinhassi J."/>
            <person name="Andersson A.F."/>
        </authorList>
    </citation>
    <scope>NUCLEOTIDE SEQUENCE [LARGE SCALE GENOMIC DNA]</scope>
    <source>
        <strain evidence="10">BACL18 MAG-120507-bin52</strain>
    </source>
</reference>
<keyword evidence="8" id="KW-0444">Lipid biosynthesis</keyword>
<comment type="caution">
    <text evidence="10">The sequence shown here is derived from an EMBL/GenBank/DDBJ whole genome shotgun (WGS) entry which is preliminary data.</text>
</comment>
<dbReference type="InterPro" id="IPR036291">
    <property type="entry name" value="NAD(P)-bd_dom_sf"/>
</dbReference>
<evidence type="ECO:0000256" key="6">
    <source>
        <dbReference type="PIRSR" id="PIRSR611284-1"/>
    </source>
</evidence>
<dbReference type="PANTHER" id="PTHR42879">
    <property type="entry name" value="3-OXOACYL-(ACYL-CARRIER-PROTEIN) REDUCTASE"/>
    <property type="match status" value="1"/>
</dbReference>
<feature type="binding site" evidence="7">
    <location>
        <position position="91"/>
    </location>
    <ligand>
        <name>NADP(+)</name>
        <dbReference type="ChEBI" id="CHEBI:58349"/>
    </ligand>
</feature>
<keyword evidence="8" id="KW-0443">Lipid metabolism</keyword>
<evidence type="ECO:0000256" key="7">
    <source>
        <dbReference type="PIRSR" id="PIRSR611284-2"/>
    </source>
</evidence>
<feature type="active site" description="Proton acceptor" evidence="6">
    <location>
        <position position="156"/>
    </location>
</feature>
<gene>
    <name evidence="10" type="ORF">ABR82_07130</name>
</gene>
<dbReference type="GO" id="GO:0006633">
    <property type="term" value="P:fatty acid biosynthetic process"/>
    <property type="evidence" value="ECO:0007669"/>
    <property type="project" value="UniProtKB-UniPathway"/>
</dbReference>
<dbReference type="InterPro" id="IPR050259">
    <property type="entry name" value="SDR"/>
</dbReference>
<proteinExistence type="inferred from homology"/>
<dbReference type="EC" id="1.1.1.100" evidence="8"/>
<dbReference type="InterPro" id="IPR011284">
    <property type="entry name" value="3oxo_ACP_reduc"/>
</dbReference>
<dbReference type="AlphaFoldDB" id="A0A0R2RNI4"/>
<dbReference type="GO" id="GO:0004316">
    <property type="term" value="F:3-oxoacyl-[acyl-carrier-protein] reductase (NADPH) activity"/>
    <property type="evidence" value="ECO:0007669"/>
    <property type="project" value="UniProtKB-UniRule"/>
</dbReference>